<dbReference type="STRING" id="30019.A0A0M5IWF1"/>
<dbReference type="EMBL" id="CP012523">
    <property type="protein sequence ID" value="ALC39081.1"/>
    <property type="molecule type" value="Genomic_DNA"/>
</dbReference>
<organism evidence="2 3">
    <name type="scientific">Drosophila busckii</name>
    <name type="common">Fruit fly</name>
    <dbReference type="NCBI Taxonomy" id="30019"/>
    <lineage>
        <taxon>Eukaryota</taxon>
        <taxon>Metazoa</taxon>
        <taxon>Ecdysozoa</taxon>
        <taxon>Arthropoda</taxon>
        <taxon>Hexapoda</taxon>
        <taxon>Insecta</taxon>
        <taxon>Pterygota</taxon>
        <taxon>Neoptera</taxon>
        <taxon>Endopterygota</taxon>
        <taxon>Diptera</taxon>
        <taxon>Brachycera</taxon>
        <taxon>Muscomorpha</taxon>
        <taxon>Ephydroidea</taxon>
        <taxon>Drosophilidae</taxon>
        <taxon>Drosophila</taxon>
    </lineage>
</organism>
<feature type="domain" description="Ku C-terminal" evidence="1">
    <location>
        <begin position="224"/>
        <end position="306"/>
    </location>
</feature>
<evidence type="ECO:0000313" key="2">
    <source>
        <dbReference type="EMBL" id="ALC39081.1"/>
    </source>
</evidence>
<accession>A0A0M5IWF1</accession>
<gene>
    <name evidence="2" type="ORF">Dbus_chr2Lg1166</name>
</gene>
<dbReference type="Gene3D" id="1.25.40.240">
    <property type="entry name" value="Ku, C-terminal domain"/>
    <property type="match status" value="2"/>
</dbReference>
<dbReference type="Proteomes" id="UP000494163">
    <property type="component" value="Chromosome 2L"/>
</dbReference>
<dbReference type="AlphaFoldDB" id="A0A0M5IWF1"/>
<proteinExistence type="predicted"/>
<evidence type="ECO:0000313" key="3">
    <source>
        <dbReference type="Proteomes" id="UP000494163"/>
    </source>
</evidence>
<dbReference type="Pfam" id="PF08785">
    <property type="entry name" value="Ku_PK_bind"/>
    <property type="match status" value="1"/>
</dbReference>
<reference evidence="2 3" key="1">
    <citation type="submission" date="2015-08" db="EMBL/GenBank/DDBJ databases">
        <title>Ancestral chromatin configuration constrains chromatin evolution on differentiating sex chromosomes in Drosophila.</title>
        <authorList>
            <person name="Zhou Q."/>
            <person name="Bachtrog D."/>
        </authorList>
    </citation>
    <scope>NUCLEOTIDE SEQUENCE [LARGE SCALE GENOMIC DNA]</scope>
    <source>
        <tissue evidence="2">Whole larvae</tissue>
    </source>
</reference>
<protein>
    <submittedName>
        <fullName evidence="2">EndoGI</fullName>
    </submittedName>
</protein>
<dbReference type="OrthoDB" id="7917706at2759"/>
<dbReference type="OMA" id="FWKDSIV"/>
<dbReference type="InterPro" id="IPR036494">
    <property type="entry name" value="Ku_C_sf"/>
</dbReference>
<keyword evidence="3" id="KW-1185">Reference proteome</keyword>
<dbReference type="SUPFAM" id="SSF101420">
    <property type="entry name" value="C-terminal domain of Ku80"/>
    <property type="match status" value="2"/>
</dbReference>
<sequence length="342" mass="39205">MSDKAENTTAAQASSEFVISECEPLKEYEQLMDTNVTSEELDDKTSKENFKKIGLAVHDVIFKLVFDCKQEARTESQNKAGELLAEYKSDACFYAPWPYNEWIVKLRDELLKQEQLDFWRDVVVKKQLGPCWARDSDAFDSEDKPPLEFYAHAGCVAPFAASLKVKASNTDQTEETPETDADRVAAMTGNFEAVITADNPLKQYRDLMKRFVVVNIHVDDDIHKARVQKIATAVRSIICQLLFEGTPTQQEYDTASELLQEYKSDAAFYGPWDYNDWIVELRDRLLERNMLEFWSEKIVKLELGPCCSRDSDFFDRDDSIPVEFYNRGGCTAPFDPPVVEQD</sequence>
<dbReference type="InterPro" id="IPR014893">
    <property type="entry name" value="Ku_PK_bind"/>
</dbReference>
<name>A0A0M5IWF1_DROBS</name>
<evidence type="ECO:0000259" key="1">
    <source>
        <dbReference type="Pfam" id="PF08785"/>
    </source>
</evidence>